<dbReference type="InterPro" id="IPR036291">
    <property type="entry name" value="NAD(P)-bd_dom_sf"/>
</dbReference>
<dbReference type="PANTHER" id="PTHR43207:SF8">
    <property type="entry name" value="AROGENATE DEHYDROGENASE 1, CHLOROPLASTIC"/>
    <property type="match status" value="1"/>
</dbReference>
<dbReference type="GO" id="GO:0004665">
    <property type="term" value="F:prephenate dehydrogenase (NADP+) activity"/>
    <property type="evidence" value="ECO:0007669"/>
    <property type="project" value="InterPro"/>
</dbReference>
<dbReference type="STRING" id="3818.A0A445CSM8"/>
<evidence type="ECO:0000313" key="3">
    <source>
        <dbReference type="EMBL" id="RYR53884.1"/>
    </source>
</evidence>
<dbReference type="SUPFAM" id="SSF51735">
    <property type="entry name" value="NAD(P)-binding Rossmann-fold domains"/>
    <property type="match status" value="1"/>
</dbReference>
<keyword evidence="4" id="KW-1185">Reference proteome</keyword>
<dbReference type="Gene3D" id="3.40.50.720">
    <property type="entry name" value="NAD(P)-binding Rossmann-like Domain"/>
    <property type="match status" value="2"/>
</dbReference>
<accession>A0A445CSM8</accession>
<organism evidence="3 4">
    <name type="scientific">Arachis hypogaea</name>
    <name type="common">Peanut</name>
    <dbReference type="NCBI Taxonomy" id="3818"/>
    <lineage>
        <taxon>Eukaryota</taxon>
        <taxon>Viridiplantae</taxon>
        <taxon>Streptophyta</taxon>
        <taxon>Embryophyta</taxon>
        <taxon>Tracheophyta</taxon>
        <taxon>Spermatophyta</taxon>
        <taxon>Magnoliopsida</taxon>
        <taxon>eudicotyledons</taxon>
        <taxon>Gunneridae</taxon>
        <taxon>Pentapetalae</taxon>
        <taxon>rosids</taxon>
        <taxon>fabids</taxon>
        <taxon>Fabales</taxon>
        <taxon>Fabaceae</taxon>
        <taxon>Papilionoideae</taxon>
        <taxon>50 kb inversion clade</taxon>
        <taxon>dalbergioids sensu lato</taxon>
        <taxon>Dalbergieae</taxon>
        <taxon>Pterocarpus clade</taxon>
        <taxon>Arachis</taxon>
    </lineage>
</organism>
<dbReference type="InterPro" id="IPR059064">
    <property type="entry name" value="TYRAAT2_C"/>
</dbReference>
<evidence type="ECO:0000259" key="2">
    <source>
        <dbReference type="PROSITE" id="PS51176"/>
    </source>
</evidence>
<proteinExistence type="predicted"/>
<dbReference type="EMBL" id="SDMP01000006">
    <property type="protein sequence ID" value="RYR53884.1"/>
    <property type="molecule type" value="Genomic_DNA"/>
</dbReference>
<evidence type="ECO:0000313" key="4">
    <source>
        <dbReference type="Proteomes" id="UP000289738"/>
    </source>
</evidence>
<evidence type="ECO:0000256" key="1">
    <source>
        <dbReference type="ARBA" id="ARBA00023002"/>
    </source>
</evidence>
<name>A0A445CSM8_ARAHY</name>
<dbReference type="GO" id="GO:0008977">
    <property type="term" value="F:prephenate dehydrogenase (NAD+) activity"/>
    <property type="evidence" value="ECO:0007669"/>
    <property type="project" value="InterPro"/>
</dbReference>
<protein>
    <recommendedName>
        <fullName evidence="2">Prephenate/arogenate dehydrogenase domain-containing protein</fullName>
    </recommendedName>
</protein>
<dbReference type="GO" id="GO:0006571">
    <property type="term" value="P:tyrosine biosynthetic process"/>
    <property type="evidence" value="ECO:0007669"/>
    <property type="project" value="InterPro"/>
</dbReference>
<dbReference type="GO" id="GO:0033730">
    <property type="term" value="F:arogenate dehydrogenase (NADP+) activity"/>
    <property type="evidence" value="ECO:0007669"/>
    <property type="project" value="InterPro"/>
</dbReference>
<dbReference type="AlphaFoldDB" id="A0A445CSM8"/>
<dbReference type="Pfam" id="PF26213">
    <property type="entry name" value="TYRAAT1_C"/>
    <property type="match status" value="2"/>
</dbReference>
<keyword evidence="1" id="KW-0560">Oxidoreductase</keyword>
<dbReference type="InterPro" id="IPR003099">
    <property type="entry name" value="Prephen_DH"/>
</dbReference>
<dbReference type="PROSITE" id="PS51176">
    <property type="entry name" value="PDH_ADH"/>
    <property type="match status" value="1"/>
</dbReference>
<dbReference type="InterPro" id="IPR045011">
    <property type="entry name" value="TYRAAT1/2"/>
</dbReference>
<reference evidence="3 4" key="1">
    <citation type="submission" date="2019-01" db="EMBL/GenBank/DDBJ databases">
        <title>Sequencing of cultivated peanut Arachis hypogaea provides insights into genome evolution and oil improvement.</title>
        <authorList>
            <person name="Chen X."/>
        </authorList>
    </citation>
    <scope>NUCLEOTIDE SEQUENCE [LARGE SCALE GENOMIC DNA]</scope>
    <source>
        <strain evidence="4">cv. Fuhuasheng</strain>
        <tissue evidence="3">Leaves</tissue>
    </source>
</reference>
<dbReference type="Proteomes" id="UP000289738">
    <property type="component" value="Chromosome A06"/>
</dbReference>
<gene>
    <name evidence="3" type="ORF">Ahy_A06g029127</name>
</gene>
<feature type="domain" description="Prephenate/arogenate dehydrogenase" evidence="2">
    <location>
        <begin position="255"/>
        <end position="531"/>
    </location>
</feature>
<comment type="caution">
    <text evidence="3">The sequence shown here is derived from an EMBL/GenBank/DDBJ whole genome shotgun (WGS) entry which is preliminary data.</text>
</comment>
<dbReference type="PANTHER" id="PTHR43207">
    <property type="entry name" value="AROGENATE DEHYDROGENASE-RELATED"/>
    <property type="match status" value="1"/>
</dbReference>
<sequence>MASKLRWEPTNPKSLIRSTQSHSSVFTLVTQPQPLSLSFSVQPPPCYRRRRNFKATIKEFPKKLLLELHPSDFDVLFIHLMFGPEFAPNGWTGLLFIFEKVRILDKEHRVSRGEKFLNRFAREGCRMMEMICEDHDHYAAGLQFITHTVGRSFKGLMLESMPINMKRYESLLELGENTVGDSFDLYYGLFMFNKNFLEVLEKLDLAFGNLRKQLIAWMHHVVRNQLMENQLDGSNNHTLLWRAHNGSTLLHSRSNDVALLSDFASNNSSPSDENTKLKIAISVKLLRSWRILDQTTPMWLGVGVSYFNDADDIFEQHPKVILLCTSILSTVKVLKSLPFQRLKRSTLFADVLDVKEFPKNLFLQHLPPDFDVLCTHPVFGPESGKHGWKELPLIYDKVRIRNEESRILRYYGFLDIFASEGLQMVEISSAKHDWHVAGSQFVTHTTGRFLEKLELETTPINTKRYETLLSLVENIVGDRWTDLPFVFEKVRIIDEEHCVSRCAKFLNTFAKEGCRMEEMSCKDHNCYAASS</sequence>